<proteinExistence type="inferred from homology"/>
<evidence type="ECO:0000313" key="13">
    <source>
        <dbReference type="Proteomes" id="UP000051497"/>
    </source>
</evidence>
<name>A0A0Q9YKW1_9GAMM</name>
<evidence type="ECO:0000256" key="1">
    <source>
        <dbReference type="ARBA" id="ARBA00004141"/>
    </source>
</evidence>
<dbReference type="Proteomes" id="UP000051497">
    <property type="component" value="Unassembled WGS sequence"/>
</dbReference>
<protein>
    <submittedName>
        <fullName evidence="12">Cation:proton antiporter</fullName>
    </submittedName>
    <submittedName>
        <fullName evidence="11">Glutathione-regulated potassium-efflux system protein KefC</fullName>
    </submittedName>
</protein>
<dbReference type="EMBL" id="LKAJ01000005">
    <property type="protein sequence ID" value="KRG21334.1"/>
    <property type="molecule type" value="Genomic_DNA"/>
</dbReference>
<comment type="similarity">
    <text evidence="2">Belongs to the monovalent cation:proton antiporter 2 (CPA2) transporter (TC 2.A.37) family.</text>
</comment>
<evidence type="ECO:0000256" key="7">
    <source>
        <dbReference type="ARBA" id="ARBA00023065"/>
    </source>
</evidence>
<dbReference type="GO" id="GO:1902600">
    <property type="term" value="P:proton transmembrane transport"/>
    <property type="evidence" value="ECO:0007669"/>
    <property type="project" value="InterPro"/>
</dbReference>
<dbReference type="GO" id="GO:0015297">
    <property type="term" value="F:antiporter activity"/>
    <property type="evidence" value="ECO:0007669"/>
    <property type="project" value="UniProtKB-KW"/>
</dbReference>
<comment type="caution">
    <text evidence="11">The sequence shown here is derived from an EMBL/GenBank/DDBJ whole genome shotgun (WGS) entry which is preliminary data.</text>
</comment>
<evidence type="ECO:0000256" key="8">
    <source>
        <dbReference type="ARBA" id="ARBA00023136"/>
    </source>
</evidence>
<evidence type="ECO:0000259" key="10">
    <source>
        <dbReference type="Pfam" id="PF00999"/>
    </source>
</evidence>
<dbReference type="STRING" id="295108.HT99x_01510"/>
<dbReference type="Pfam" id="PF00999">
    <property type="entry name" value="Na_H_Exchanger"/>
    <property type="match status" value="1"/>
</dbReference>
<dbReference type="InterPro" id="IPR038770">
    <property type="entry name" value="Na+/solute_symporter_sf"/>
</dbReference>
<dbReference type="GO" id="GO:0016020">
    <property type="term" value="C:membrane"/>
    <property type="evidence" value="ECO:0007669"/>
    <property type="project" value="UniProtKB-SubCell"/>
</dbReference>
<feature type="transmembrane region" description="Helical" evidence="9">
    <location>
        <begin position="31"/>
        <end position="49"/>
    </location>
</feature>
<dbReference type="Gene3D" id="1.20.1530.20">
    <property type="match status" value="1"/>
</dbReference>
<feature type="transmembrane region" description="Helical" evidence="9">
    <location>
        <begin position="214"/>
        <end position="233"/>
    </location>
</feature>
<evidence type="ECO:0000256" key="3">
    <source>
        <dbReference type="ARBA" id="ARBA00022448"/>
    </source>
</evidence>
<dbReference type="InterPro" id="IPR006153">
    <property type="entry name" value="Cation/H_exchanger_TM"/>
</dbReference>
<organism evidence="11">
    <name type="scientific">Candidatus Berkiella aquae</name>
    <dbReference type="NCBI Taxonomy" id="295108"/>
    <lineage>
        <taxon>Bacteria</taxon>
        <taxon>Pseudomonadati</taxon>
        <taxon>Pseudomonadota</taxon>
        <taxon>Gammaproteobacteria</taxon>
        <taxon>Candidatus Berkiellales</taxon>
        <taxon>Candidatus Berkiellaceae</taxon>
        <taxon>Candidatus Berkiella</taxon>
    </lineage>
</organism>
<keyword evidence="4" id="KW-0050">Antiport</keyword>
<evidence type="ECO:0000313" key="11">
    <source>
        <dbReference type="EMBL" id="KRG21334.1"/>
    </source>
</evidence>
<reference evidence="12" key="2">
    <citation type="journal article" date="2016" name="Genome Announc.">
        <title>Draft Genome Sequences of Two Novel Amoeba-Resistant Intranuclear Bacteria, 'Candidatus Berkiella cookevillensis' and 'Candidatus Berkiella aquae'.</title>
        <authorList>
            <person name="Mehari Y.T."/>
            <person name="Arivett B.A."/>
            <person name="Farone A.L."/>
            <person name="Gunderson J.H."/>
            <person name="Farone M.B."/>
        </authorList>
    </citation>
    <scope>NUCLEOTIDE SEQUENCE</scope>
    <source>
        <strain evidence="12">HT99</strain>
    </source>
</reference>
<feature type="transmembrane region" description="Helical" evidence="9">
    <location>
        <begin position="147"/>
        <end position="166"/>
    </location>
</feature>
<dbReference type="PANTHER" id="PTHR42751:SF3">
    <property type="entry name" value="SODIUM_GLUTAMATE SYMPORTER"/>
    <property type="match status" value="1"/>
</dbReference>
<keyword evidence="5 9" id="KW-0812">Transmembrane</keyword>
<keyword evidence="8 9" id="KW-0472">Membrane</keyword>
<feature type="transmembrane region" description="Helical" evidence="9">
    <location>
        <begin position="178"/>
        <end position="202"/>
    </location>
</feature>
<dbReference type="PATRIC" id="fig|1590043.3.peg.1542"/>
<keyword evidence="6 9" id="KW-1133">Transmembrane helix</keyword>
<feature type="transmembrane region" description="Helical" evidence="9">
    <location>
        <begin position="351"/>
        <end position="372"/>
    </location>
</feature>
<keyword evidence="7" id="KW-0406">Ion transport</keyword>
<keyword evidence="3" id="KW-0813">Transport</keyword>
<dbReference type="RefSeq" id="WP_075066139.1">
    <property type="nucleotide sequence ID" value="NZ_LKAJ02000001.1"/>
</dbReference>
<gene>
    <name evidence="11" type="primary">kefC_4</name>
    <name evidence="12" type="ORF">HT99x_005630</name>
    <name evidence="11" type="ORF">HT99x_01510</name>
</gene>
<dbReference type="EMBL" id="LKAJ02000001">
    <property type="protein sequence ID" value="MCS5710902.1"/>
    <property type="molecule type" value="Genomic_DNA"/>
</dbReference>
<reference evidence="12" key="3">
    <citation type="submission" date="2021-06" db="EMBL/GenBank/DDBJ databases">
        <title>Genomic Description and Analysis of Intracellular Bacteria, Candidatus Berkiella cookevillensis and Candidatus Berkiella aquae.</title>
        <authorList>
            <person name="Kidane D.T."/>
            <person name="Mehari Y.T."/>
            <person name="Rice F.C."/>
            <person name="Arivett B.A."/>
            <person name="Farone A.L."/>
            <person name="Berk S.G."/>
            <person name="Farone M.B."/>
        </authorList>
    </citation>
    <scope>NUCLEOTIDE SEQUENCE</scope>
    <source>
        <strain evidence="12">HT99</strain>
    </source>
</reference>
<evidence type="ECO:0000256" key="4">
    <source>
        <dbReference type="ARBA" id="ARBA00022449"/>
    </source>
</evidence>
<dbReference type="PANTHER" id="PTHR42751">
    <property type="entry name" value="SODIUM/HYDROGEN EXCHANGER FAMILY/TRKA DOMAIN PROTEIN"/>
    <property type="match status" value="1"/>
</dbReference>
<evidence type="ECO:0000256" key="6">
    <source>
        <dbReference type="ARBA" id="ARBA00022989"/>
    </source>
</evidence>
<dbReference type="OrthoDB" id="9781411at2"/>
<feature type="transmembrane region" description="Helical" evidence="9">
    <location>
        <begin position="116"/>
        <end position="135"/>
    </location>
</feature>
<evidence type="ECO:0000256" key="2">
    <source>
        <dbReference type="ARBA" id="ARBA00005551"/>
    </source>
</evidence>
<feature type="transmembrane region" description="Helical" evidence="9">
    <location>
        <begin position="264"/>
        <end position="282"/>
    </location>
</feature>
<sequence length="388" mass="42845">MHNDIIFSIFLIFSGAAVLATLSLYTRQSLLVAYIILGVVLGPFGLKLIDDPKVLKEIGDIGIIFLLFLLGLHLEPHNLLKTLKQTTIITMMSAFAFAAIGYALAIAGGFTQADAFVVGACMMFSSTIIALKLLPTTVLHHQRTGEIVISILLMQDIIAIFTLLILHGASSGTLGWFALLRAFIALPLLIIFAFLVERYLLIKIVHRFSRIHEYLFLVAIGWCLGLGQLAEMMNLSFEIGAFVAGISIAQSPIARFIAESLRPIRDFFLILFFFSLGAKIHLSLIDQIWLPAIALAALMLVTKPVIFQQLLGRIAPSKSAGWEIGVRLGQISEFSLLVAYTAENNKLISEAAYALIQITTVITFMVSSYWVVNRYPNPIAFSEKLRRD</sequence>
<feature type="transmembrane region" description="Helical" evidence="9">
    <location>
        <begin position="55"/>
        <end position="74"/>
    </location>
</feature>
<keyword evidence="13" id="KW-1185">Reference proteome</keyword>
<accession>A0A0Q9YKW1</accession>
<comment type="subcellular location">
    <subcellularLocation>
        <location evidence="1">Membrane</location>
        <topology evidence="1">Multi-pass membrane protein</topology>
    </subcellularLocation>
</comment>
<dbReference type="AlphaFoldDB" id="A0A0Q9YKW1"/>
<feature type="transmembrane region" description="Helical" evidence="9">
    <location>
        <begin position="6"/>
        <end position="24"/>
    </location>
</feature>
<feature type="transmembrane region" description="Helical" evidence="9">
    <location>
        <begin position="86"/>
        <end position="110"/>
    </location>
</feature>
<evidence type="ECO:0000313" key="12">
    <source>
        <dbReference type="EMBL" id="MCS5710902.1"/>
    </source>
</evidence>
<feature type="transmembrane region" description="Helical" evidence="9">
    <location>
        <begin position="239"/>
        <end position="257"/>
    </location>
</feature>
<reference evidence="11" key="1">
    <citation type="submission" date="2015-09" db="EMBL/GenBank/DDBJ databases">
        <title>Draft Genome Sequences of Two Novel Amoeba-resistant Intranuclear Bacteria, Candidatus Berkiella cookevillensis and Candidatus Berkiella aquae.</title>
        <authorList>
            <person name="Mehari Y.T."/>
            <person name="Arivett B.A."/>
            <person name="Farone A.L."/>
            <person name="Gunderson J.H."/>
            <person name="Farone M.B."/>
        </authorList>
    </citation>
    <scope>NUCLEOTIDE SEQUENCE [LARGE SCALE GENOMIC DNA]</scope>
    <source>
        <strain evidence="11">HT99</strain>
    </source>
</reference>
<feature type="domain" description="Cation/H+ exchanger transmembrane" evidence="10">
    <location>
        <begin position="19"/>
        <end position="368"/>
    </location>
</feature>
<evidence type="ECO:0000256" key="5">
    <source>
        <dbReference type="ARBA" id="ARBA00022692"/>
    </source>
</evidence>
<evidence type="ECO:0000256" key="9">
    <source>
        <dbReference type="SAM" id="Phobius"/>
    </source>
</evidence>